<proteinExistence type="inferred from homology"/>
<dbReference type="InterPro" id="IPR014051">
    <property type="entry name" value="Phosphoesterase_HXTX"/>
</dbReference>
<dbReference type="NCBIfam" id="TIGR02258">
    <property type="entry name" value="2_5_ligase"/>
    <property type="match status" value="1"/>
</dbReference>
<feature type="active site" description="Proton acceptor" evidence="2">
    <location>
        <position position="132"/>
    </location>
</feature>
<evidence type="ECO:0000259" key="3">
    <source>
        <dbReference type="Pfam" id="PF02834"/>
    </source>
</evidence>
<name>A0A451ALI6_9GAMM</name>
<reference evidence="5" key="1">
    <citation type="submission" date="2019-02" db="EMBL/GenBank/DDBJ databases">
        <authorList>
            <person name="Gruber-Vodicka R. H."/>
            <person name="Seah K. B. B."/>
        </authorList>
    </citation>
    <scope>NUCLEOTIDE SEQUENCE</scope>
    <source>
        <strain evidence="5">BECK_BY2</strain>
        <strain evidence="4">BECK_BY3</strain>
    </source>
</reference>
<gene>
    <name evidence="5" type="ORF">BECKTUN1418E_GA0071001_11262</name>
    <name evidence="4" type="ORF">BECKTUN1418F_GA0071002_11302</name>
</gene>
<dbReference type="Pfam" id="PF02834">
    <property type="entry name" value="LigT_PEase"/>
    <property type="match status" value="1"/>
</dbReference>
<dbReference type="GO" id="GO:0016874">
    <property type="term" value="F:ligase activity"/>
    <property type="evidence" value="ECO:0007669"/>
    <property type="project" value="UniProtKB-KW"/>
</dbReference>
<dbReference type="InterPro" id="IPR009097">
    <property type="entry name" value="Cyclic_Pdiesterase"/>
</dbReference>
<feature type="short sequence motif" description="HXTX 1" evidence="2">
    <location>
        <begin position="50"/>
        <end position="53"/>
    </location>
</feature>
<dbReference type="GO" id="GO:0008664">
    <property type="term" value="F:RNA 2',3'-cyclic 3'-phosphodiesterase activity"/>
    <property type="evidence" value="ECO:0007669"/>
    <property type="project" value="UniProtKB-EC"/>
</dbReference>
<feature type="domain" description="Phosphoesterase HXTX" evidence="3">
    <location>
        <begin position="21"/>
        <end position="96"/>
    </location>
</feature>
<dbReference type="EC" id="3.1.4.58" evidence="2"/>
<dbReference type="EMBL" id="CAADFV010000126">
    <property type="protein sequence ID" value="VFK66892.1"/>
    <property type="molecule type" value="Genomic_DNA"/>
</dbReference>
<dbReference type="EMBL" id="CAADFY010000130">
    <property type="protein sequence ID" value="VFK57935.1"/>
    <property type="molecule type" value="Genomic_DNA"/>
</dbReference>
<accession>A0A451ALI6</accession>
<protein>
    <recommendedName>
        <fullName evidence="2">RNA 2',3'-cyclic phosphodiesterase</fullName>
        <shortName evidence="2">RNA 2',3'-CPDase</shortName>
        <ecNumber evidence="2">3.1.4.58</ecNumber>
    </recommendedName>
</protein>
<comment type="similarity">
    <text evidence="2">Belongs to the 2H phosphoesterase superfamily. ThpR family.</text>
</comment>
<evidence type="ECO:0000256" key="2">
    <source>
        <dbReference type="HAMAP-Rule" id="MF_01940"/>
    </source>
</evidence>
<feature type="active site" description="Proton donor" evidence="2">
    <location>
        <position position="50"/>
    </location>
</feature>
<sequence length="184" mass="21034">MNFLSSSNKRITPRRLFFALWPTESIRKVLAEIARDVHCKGRPVPTRNFHITLVFLGPVDANRQGCVERMAEKIEGVPFNIRLDELGCFPRAGIVWLGASKTPLALHSLVSKLNQDLADCGFTPEKRPFKTHVTLFRKADKEIENTPHKPMKWPVSDFCLVESSTLPTGAYYRVLHRWPLRDNP</sequence>
<comment type="catalytic activity">
    <reaction evidence="2">
        <text>a 3'-end 2',3'-cyclophospho-ribonucleotide-RNA + H2O = a 3'-end 2'-phospho-ribonucleotide-RNA + H(+)</text>
        <dbReference type="Rhea" id="RHEA:11828"/>
        <dbReference type="Rhea" id="RHEA-COMP:10464"/>
        <dbReference type="Rhea" id="RHEA-COMP:17353"/>
        <dbReference type="ChEBI" id="CHEBI:15377"/>
        <dbReference type="ChEBI" id="CHEBI:15378"/>
        <dbReference type="ChEBI" id="CHEBI:83064"/>
        <dbReference type="ChEBI" id="CHEBI:173113"/>
        <dbReference type="EC" id="3.1.4.58"/>
    </reaction>
</comment>
<dbReference type="GO" id="GO:0004113">
    <property type="term" value="F:2',3'-cyclic-nucleotide 3'-phosphodiesterase activity"/>
    <property type="evidence" value="ECO:0007669"/>
    <property type="project" value="InterPro"/>
</dbReference>
<dbReference type="Gene3D" id="3.90.1140.10">
    <property type="entry name" value="Cyclic phosphodiesterase"/>
    <property type="match status" value="1"/>
</dbReference>
<dbReference type="AlphaFoldDB" id="A0A451ALI6"/>
<keyword evidence="5" id="KW-0436">Ligase</keyword>
<dbReference type="SUPFAM" id="SSF55144">
    <property type="entry name" value="LigT-like"/>
    <property type="match status" value="1"/>
</dbReference>
<dbReference type="PANTHER" id="PTHR35561:SF1">
    <property type="entry name" value="RNA 2',3'-CYCLIC PHOSPHODIESTERASE"/>
    <property type="match status" value="1"/>
</dbReference>
<organism evidence="5">
    <name type="scientific">Candidatus Kentrum sp. TUN</name>
    <dbReference type="NCBI Taxonomy" id="2126343"/>
    <lineage>
        <taxon>Bacteria</taxon>
        <taxon>Pseudomonadati</taxon>
        <taxon>Pseudomonadota</taxon>
        <taxon>Gammaproteobacteria</taxon>
        <taxon>Candidatus Kentrum</taxon>
    </lineage>
</organism>
<dbReference type="HAMAP" id="MF_01940">
    <property type="entry name" value="RNA_CPDase"/>
    <property type="match status" value="1"/>
</dbReference>
<dbReference type="InterPro" id="IPR004175">
    <property type="entry name" value="RNA_CPDase"/>
</dbReference>
<evidence type="ECO:0000313" key="5">
    <source>
        <dbReference type="EMBL" id="VFK66892.1"/>
    </source>
</evidence>
<evidence type="ECO:0000256" key="1">
    <source>
        <dbReference type="ARBA" id="ARBA00022801"/>
    </source>
</evidence>
<dbReference type="PANTHER" id="PTHR35561">
    <property type="entry name" value="RNA 2',3'-CYCLIC PHOSPHODIESTERASE"/>
    <property type="match status" value="1"/>
</dbReference>
<feature type="short sequence motif" description="HXTX 2" evidence="2">
    <location>
        <begin position="132"/>
        <end position="135"/>
    </location>
</feature>
<comment type="function">
    <text evidence="2">Hydrolyzes RNA 2',3'-cyclic phosphodiester to an RNA 2'-phosphomonoester.</text>
</comment>
<keyword evidence="1 2" id="KW-0378">Hydrolase</keyword>
<evidence type="ECO:0000313" key="4">
    <source>
        <dbReference type="EMBL" id="VFK57935.1"/>
    </source>
</evidence>